<dbReference type="InterPro" id="IPR018060">
    <property type="entry name" value="HTH_AraC"/>
</dbReference>
<keyword evidence="4" id="KW-0802">TPR repeat</keyword>
<dbReference type="InterPro" id="IPR009057">
    <property type="entry name" value="Homeodomain-like_sf"/>
</dbReference>
<dbReference type="PROSITE" id="PS01124">
    <property type="entry name" value="HTH_ARAC_FAMILY_2"/>
    <property type="match status" value="1"/>
</dbReference>
<keyword evidence="5" id="KW-0175">Coiled coil</keyword>
<feature type="transmembrane region" description="Helical" evidence="6">
    <location>
        <begin position="386"/>
        <end position="403"/>
    </location>
</feature>
<evidence type="ECO:0000256" key="2">
    <source>
        <dbReference type="ARBA" id="ARBA00023125"/>
    </source>
</evidence>
<dbReference type="Pfam" id="PF13181">
    <property type="entry name" value="TPR_8"/>
    <property type="match status" value="1"/>
</dbReference>
<gene>
    <name evidence="8" type="ORF">DXB65_21275</name>
</gene>
<dbReference type="PANTHER" id="PTHR43280:SF34">
    <property type="entry name" value="ARAC-FAMILY TRANSCRIPTIONAL REGULATOR"/>
    <property type="match status" value="1"/>
</dbReference>
<sequence>MNNLYRILVFTWLIVIASFNVTHVHAVSNSLPDSLITDDYVYEYTFSDFGKAVQIMKELRKRDTYSQFRMDVTEGDLYFNTGRYLQALKYYKRVLESDSVRNNDKEYMEQVHRMISCYDCLHDEVKKANYVRLLLRKAEQCGNMEMKSIALFNMGKMVYYQEDKLRGYEMIEEAISLMKQTDYKYKYDNLRYNYNSLLIMQQRDKRYEDALQTLEELEEVVTEATNEEPGIGNLAKKEKKTMYAQRAVILSRLGRIKEADEAYQTWKAIGEAYIKDDYLIIPYLMDRERYDKVIEMYTPREAFLYANKDTINYHMMTVKRSLAKAYEGKGDYKLASQYYEALAILTDSLKAREQKSSAIELATVYETHEREAELHEQTERVRMRNVMLLSSGGVLVILLILFVRNVQYTRTVREKNVGMSATIRELLVYRDTLYKTEEELTVQKVENARLLKAFPVSVPIVDEQDDTGTPLVTDKEVEENVVLFRKLDRVVTTEKLFIQQDFAREGLMRCIGVGKNRIIRILKQNVDVDSTEYINNKRLEYAVELLKEHPEYNIAIVAERCGISVSTFNRAFKNKYKMTPNDYRRTL</sequence>
<evidence type="ECO:0000256" key="1">
    <source>
        <dbReference type="ARBA" id="ARBA00023015"/>
    </source>
</evidence>
<dbReference type="GO" id="GO:0003700">
    <property type="term" value="F:DNA-binding transcription factor activity"/>
    <property type="evidence" value="ECO:0007669"/>
    <property type="project" value="InterPro"/>
</dbReference>
<dbReference type="SMART" id="SM00342">
    <property type="entry name" value="HTH_ARAC"/>
    <property type="match status" value="1"/>
</dbReference>
<evidence type="ECO:0000256" key="5">
    <source>
        <dbReference type="SAM" id="Coils"/>
    </source>
</evidence>
<dbReference type="InterPro" id="IPR018062">
    <property type="entry name" value="HTH_AraC-typ_CS"/>
</dbReference>
<keyword evidence="3" id="KW-0804">Transcription</keyword>
<evidence type="ECO:0000256" key="3">
    <source>
        <dbReference type="ARBA" id="ARBA00023163"/>
    </source>
</evidence>
<feature type="domain" description="HTH araC/xylS-type" evidence="7">
    <location>
        <begin position="488"/>
        <end position="586"/>
    </location>
</feature>
<dbReference type="GO" id="GO:0043565">
    <property type="term" value="F:sequence-specific DNA binding"/>
    <property type="evidence" value="ECO:0007669"/>
    <property type="project" value="InterPro"/>
</dbReference>
<dbReference type="AlphaFoldDB" id="A0A3E5B162"/>
<keyword evidence="6" id="KW-1133">Transmembrane helix</keyword>
<keyword evidence="6" id="KW-0472">Membrane</keyword>
<name>A0A3E5B162_9BACE</name>
<dbReference type="PANTHER" id="PTHR43280">
    <property type="entry name" value="ARAC-FAMILY TRANSCRIPTIONAL REGULATOR"/>
    <property type="match status" value="1"/>
</dbReference>
<evidence type="ECO:0000313" key="9">
    <source>
        <dbReference type="Proteomes" id="UP000260983"/>
    </source>
</evidence>
<feature type="repeat" description="TPR" evidence="4">
    <location>
        <begin position="68"/>
        <end position="101"/>
    </location>
</feature>
<accession>A0A3E5B162</accession>
<comment type="caution">
    <text evidence="8">The sequence shown here is derived from an EMBL/GenBank/DDBJ whole genome shotgun (WGS) entry which is preliminary data.</text>
</comment>
<keyword evidence="6" id="KW-0812">Transmembrane</keyword>
<dbReference type="Gene3D" id="1.25.40.10">
    <property type="entry name" value="Tetratricopeptide repeat domain"/>
    <property type="match status" value="2"/>
</dbReference>
<organism evidence="8 9">
    <name type="scientific">Bacteroides oleiciplenus</name>
    <dbReference type="NCBI Taxonomy" id="626931"/>
    <lineage>
        <taxon>Bacteria</taxon>
        <taxon>Pseudomonadati</taxon>
        <taxon>Bacteroidota</taxon>
        <taxon>Bacteroidia</taxon>
        <taxon>Bacteroidales</taxon>
        <taxon>Bacteroidaceae</taxon>
        <taxon>Bacteroides</taxon>
    </lineage>
</organism>
<dbReference type="Gene3D" id="1.10.10.60">
    <property type="entry name" value="Homeodomain-like"/>
    <property type="match status" value="1"/>
</dbReference>
<reference evidence="8 9" key="1">
    <citation type="submission" date="2018-08" db="EMBL/GenBank/DDBJ databases">
        <title>A genome reference for cultivated species of the human gut microbiota.</title>
        <authorList>
            <person name="Zou Y."/>
            <person name="Xue W."/>
            <person name="Luo G."/>
        </authorList>
    </citation>
    <scope>NUCLEOTIDE SEQUENCE [LARGE SCALE GENOMIC DNA]</scope>
    <source>
        <strain evidence="8 9">OM05-15BH</strain>
    </source>
</reference>
<keyword evidence="1" id="KW-0805">Transcription regulation</keyword>
<evidence type="ECO:0000313" key="8">
    <source>
        <dbReference type="EMBL" id="RGN31243.1"/>
    </source>
</evidence>
<proteinExistence type="predicted"/>
<dbReference type="Proteomes" id="UP000260983">
    <property type="component" value="Unassembled WGS sequence"/>
</dbReference>
<evidence type="ECO:0000256" key="4">
    <source>
        <dbReference type="PROSITE-ProRule" id="PRU00339"/>
    </source>
</evidence>
<dbReference type="InterPro" id="IPR019734">
    <property type="entry name" value="TPR_rpt"/>
</dbReference>
<dbReference type="PROSITE" id="PS50005">
    <property type="entry name" value="TPR"/>
    <property type="match status" value="1"/>
</dbReference>
<dbReference type="RefSeq" id="WP_117725482.1">
    <property type="nucleotide sequence ID" value="NZ_QSUL01000020.1"/>
</dbReference>
<dbReference type="SUPFAM" id="SSF48452">
    <property type="entry name" value="TPR-like"/>
    <property type="match status" value="1"/>
</dbReference>
<evidence type="ECO:0000256" key="6">
    <source>
        <dbReference type="SAM" id="Phobius"/>
    </source>
</evidence>
<dbReference type="Pfam" id="PF12833">
    <property type="entry name" value="HTH_18"/>
    <property type="match status" value="1"/>
</dbReference>
<dbReference type="SUPFAM" id="SSF46689">
    <property type="entry name" value="Homeodomain-like"/>
    <property type="match status" value="1"/>
</dbReference>
<dbReference type="EMBL" id="QSUL01000020">
    <property type="protein sequence ID" value="RGN31243.1"/>
    <property type="molecule type" value="Genomic_DNA"/>
</dbReference>
<feature type="coiled-coil region" evidence="5">
    <location>
        <begin position="200"/>
        <end position="227"/>
    </location>
</feature>
<protein>
    <submittedName>
        <fullName evidence="8">Helix-turn-helix domain-containing protein</fullName>
    </submittedName>
</protein>
<dbReference type="InterPro" id="IPR011990">
    <property type="entry name" value="TPR-like_helical_dom_sf"/>
</dbReference>
<evidence type="ECO:0000259" key="7">
    <source>
        <dbReference type="PROSITE" id="PS01124"/>
    </source>
</evidence>
<dbReference type="PROSITE" id="PS00041">
    <property type="entry name" value="HTH_ARAC_FAMILY_1"/>
    <property type="match status" value="1"/>
</dbReference>
<keyword evidence="2" id="KW-0238">DNA-binding</keyword>